<reference evidence="2 3" key="3">
    <citation type="submission" date="2019-11" db="EMBL/GenBank/DDBJ databases">
        <title>A de novo genome assembly of a pear dwarfing rootstock.</title>
        <authorList>
            <person name="Wang F."/>
            <person name="Wang J."/>
            <person name="Li S."/>
            <person name="Zhang Y."/>
            <person name="Fang M."/>
            <person name="Ma L."/>
            <person name="Zhao Y."/>
            <person name="Jiang S."/>
        </authorList>
    </citation>
    <scope>NUCLEOTIDE SEQUENCE [LARGE SCALE GENOMIC DNA]</scope>
    <source>
        <strain evidence="2">S2</strain>
        <tissue evidence="2">Leaf</tissue>
    </source>
</reference>
<dbReference type="AlphaFoldDB" id="A0A5N5HRH4"/>
<proteinExistence type="predicted"/>
<keyword evidence="1" id="KW-0812">Transmembrane</keyword>
<organism evidence="2 3">
    <name type="scientific">Pyrus ussuriensis x Pyrus communis</name>
    <dbReference type="NCBI Taxonomy" id="2448454"/>
    <lineage>
        <taxon>Eukaryota</taxon>
        <taxon>Viridiplantae</taxon>
        <taxon>Streptophyta</taxon>
        <taxon>Embryophyta</taxon>
        <taxon>Tracheophyta</taxon>
        <taxon>Spermatophyta</taxon>
        <taxon>Magnoliopsida</taxon>
        <taxon>eudicotyledons</taxon>
        <taxon>Gunneridae</taxon>
        <taxon>Pentapetalae</taxon>
        <taxon>rosids</taxon>
        <taxon>fabids</taxon>
        <taxon>Rosales</taxon>
        <taxon>Rosaceae</taxon>
        <taxon>Amygdaloideae</taxon>
        <taxon>Maleae</taxon>
        <taxon>Pyrus</taxon>
    </lineage>
</organism>
<accession>A0A5N5HRH4</accession>
<keyword evidence="1" id="KW-1133">Transmembrane helix</keyword>
<feature type="transmembrane region" description="Helical" evidence="1">
    <location>
        <begin position="20"/>
        <end position="41"/>
    </location>
</feature>
<dbReference type="Proteomes" id="UP000327157">
    <property type="component" value="Chromosome 8"/>
</dbReference>
<gene>
    <name evidence="2" type="ORF">D8674_033547</name>
</gene>
<evidence type="ECO:0000313" key="3">
    <source>
        <dbReference type="Proteomes" id="UP000327157"/>
    </source>
</evidence>
<dbReference type="EMBL" id="SMOL01000148">
    <property type="protein sequence ID" value="KAB2628752.1"/>
    <property type="molecule type" value="Genomic_DNA"/>
</dbReference>
<protein>
    <submittedName>
        <fullName evidence="2">Uncharacterized protein</fullName>
    </submittedName>
</protein>
<evidence type="ECO:0000256" key="1">
    <source>
        <dbReference type="SAM" id="Phobius"/>
    </source>
</evidence>
<name>A0A5N5HRH4_9ROSA</name>
<dbReference type="OrthoDB" id="1027251at2759"/>
<reference evidence="3" key="2">
    <citation type="submission" date="2019-10" db="EMBL/GenBank/DDBJ databases">
        <title>A de novo genome assembly of a pear dwarfing rootstock.</title>
        <authorList>
            <person name="Wang F."/>
            <person name="Wang J."/>
            <person name="Li S."/>
            <person name="Zhang Y."/>
            <person name="Fang M."/>
            <person name="Ma L."/>
            <person name="Zhao Y."/>
            <person name="Jiang S."/>
        </authorList>
    </citation>
    <scope>NUCLEOTIDE SEQUENCE [LARGE SCALE GENOMIC DNA]</scope>
</reference>
<reference evidence="2 3" key="1">
    <citation type="submission" date="2019-09" db="EMBL/GenBank/DDBJ databases">
        <authorList>
            <person name="Ou C."/>
        </authorList>
    </citation>
    <scope>NUCLEOTIDE SEQUENCE [LARGE SCALE GENOMIC DNA]</scope>
    <source>
        <strain evidence="2">S2</strain>
        <tissue evidence="2">Leaf</tissue>
    </source>
</reference>
<keyword evidence="1" id="KW-0472">Membrane</keyword>
<evidence type="ECO:0000313" key="2">
    <source>
        <dbReference type="EMBL" id="KAB2628752.1"/>
    </source>
</evidence>
<comment type="caution">
    <text evidence="2">The sequence shown here is derived from an EMBL/GenBank/DDBJ whole genome shotgun (WGS) entry which is preliminary data.</text>
</comment>
<sequence length="129" mass="14582">MASKSEQKEQGYLSLCLIRYYLYALLGIFAGVVFISCFHGIPVNFEEQHNSASLAQRFVQIQDTAARRIQDGLVALPVKFLHFFLSRSLQFCCLSRLQPPPFSTSMLFWVAFIRSVSSMSSNGPPLVIR</sequence>
<keyword evidence="3" id="KW-1185">Reference proteome</keyword>